<evidence type="ECO:0000259" key="2">
    <source>
        <dbReference type="Pfam" id="PF11716"/>
    </source>
</evidence>
<dbReference type="Pfam" id="PF07398">
    <property type="entry name" value="MDMPI_C"/>
    <property type="match status" value="1"/>
</dbReference>
<evidence type="ECO:0000313" key="3">
    <source>
        <dbReference type="EMBL" id="TKA08795.1"/>
    </source>
</evidence>
<dbReference type="SUPFAM" id="SSF109854">
    <property type="entry name" value="DinB/YfiT-like putative metalloenzymes"/>
    <property type="match status" value="1"/>
</dbReference>
<dbReference type="RefSeq" id="WP_136726338.1">
    <property type="nucleotide sequence ID" value="NZ_SUMC01000027.1"/>
</dbReference>
<organism evidence="3 4">
    <name type="scientific">Actinacidiphila oryziradicis</name>
    <dbReference type="NCBI Taxonomy" id="2571141"/>
    <lineage>
        <taxon>Bacteria</taxon>
        <taxon>Bacillati</taxon>
        <taxon>Actinomycetota</taxon>
        <taxon>Actinomycetes</taxon>
        <taxon>Kitasatosporales</taxon>
        <taxon>Streptomycetaceae</taxon>
        <taxon>Actinacidiphila</taxon>
    </lineage>
</organism>
<dbReference type="NCBIfam" id="TIGR03083">
    <property type="entry name" value="maleylpyruvate isomerase family mycothiol-dependent enzyme"/>
    <property type="match status" value="1"/>
</dbReference>
<dbReference type="GO" id="GO:0005886">
    <property type="term" value="C:plasma membrane"/>
    <property type="evidence" value="ECO:0007669"/>
    <property type="project" value="TreeGrafter"/>
</dbReference>
<dbReference type="EMBL" id="SUMC01000027">
    <property type="protein sequence ID" value="TKA08795.1"/>
    <property type="molecule type" value="Genomic_DNA"/>
</dbReference>
<feature type="domain" description="MDMPI C-terminal" evidence="1">
    <location>
        <begin position="143"/>
        <end position="237"/>
    </location>
</feature>
<dbReference type="OrthoDB" id="3671213at2"/>
<accession>A0A4U0T728</accession>
<protein>
    <submittedName>
        <fullName evidence="3">Maleylpyruvate isomerase family mycothiol-dependent enzyme</fullName>
    </submittedName>
</protein>
<feature type="domain" description="Mycothiol-dependent maleylpyruvate isomerase metal-binding" evidence="2">
    <location>
        <begin position="12"/>
        <end position="128"/>
    </location>
</feature>
<dbReference type="InterPro" id="IPR010872">
    <property type="entry name" value="MDMPI_C-term_domain"/>
</dbReference>
<dbReference type="InterPro" id="IPR034660">
    <property type="entry name" value="DinB/YfiT-like"/>
</dbReference>
<gene>
    <name evidence="3" type="ORF">FCI23_25880</name>
</gene>
<proteinExistence type="predicted"/>
<dbReference type="Pfam" id="PF11716">
    <property type="entry name" value="MDMPI_N"/>
    <property type="match status" value="1"/>
</dbReference>
<dbReference type="Proteomes" id="UP000305778">
    <property type="component" value="Unassembled WGS sequence"/>
</dbReference>
<keyword evidence="3" id="KW-0670">Pyruvate</keyword>
<dbReference type="AlphaFoldDB" id="A0A4U0T728"/>
<evidence type="ECO:0000259" key="1">
    <source>
        <dbReference type="Pfam" id="PF07398"/>
    </source>
</evidence>
<keyword evidence="4" id="KW-1185">Reference proteome</keyword>
<dbReference type="InterPro" id="IPR017517">
    <property type="entry name" value="Maleyloyr_isom"/>
</dbReference>
<dbReference type="InterPro" id="IPR024344">
    <property type="entry name" value="MDMPI_metal-binding"/>
</dbReference>
<reference evidence="3 4" key="1">
    <citation type="submission" date="2019-04" db="EMBL/GenBank/DDBJ databases">
        <title>Streptomyces oryziradicis sp. nov., a novel actinomycete isolated from rhizosphere soil of rice (Oryza sativa L.).</title>
        <authorList>
            <person name="Li C."/>
        </authorList>
    </citation>
    <scope>NUCLEOTIDE SEQUENCE [LARGE SCALE GENOMIC DNA]</scope>
    <source>
        <strain evidence="3 4">NEAU-C40</strain>
    </source>
</reference>
<comment type="caution">
    <text evidence="3">The sequence shown here is derived from an EMBL/GenBank/DDBJ whole genome shotgun (WGS) entry which is preliminary data.</text>
</comment>
<dbReference type="PANTHER" id="PTHR40758:SF1">
    <property type="entry name" value="CONSERVED PROTEIN"/>
    <property type="match status" value="1"/>
</dbReference>
<dbReference type="PANTHER" id="PTHR40758">
    <property type="entry name" value="CONSERVED PROTEIN"/>
    <property type="match status" value="1"/>
</dbReference>
<dbReference type="GO" id="GO:0016853">
    <property type="term" value="F:isomerase activity"/>
    <property type="evidence" value="ECO:0007669"/>
    <property type="project" value="UniProtKB-KW"/>
</dbReference>
<keyword evidence="3" id="KW-0413">Isomerase</keyword>
<sequence length="247" mass="27194">METAEFIEVLRREGLLLADAAGQARLTAKVPPCPGWQVRDLVRHQGVVHRWAARFVTEGRTDAARMEEDAPEDGVLLSWFREGHARLVDGLAAAPPDLDCWYFLPAPSPLAFWTRRQAHETTVHRVDAEAALGKDLTPIGTAFASDGVDELLTGFHVRAKSRVRSDRPRSLRVRAVDAPAGQGDWLMHLTADPLRTERAGMGPADCTVRGTAAELYLALWNRGPYEGLEVSGDTSLVELWQRTAAVI</sequence>
<evidence type="ECO:0000313" key="4">
    <source>
        <dbReference type="Proteomes" id="UP000305778"/>
    </source>
</evidence>
<name>A0A4U0T728_9ACTN</name>
<dbReference type="GO" id="GO:0046872">
    <property type="term" value="F:metal ion binding"/>
    <property type="evidence" value="ECO:0007669"/>
    <property type="project" value="InterPro"/>
</dbReference>